<keyword evidence="5" id="KW-0472">Membrane</keyword>
<dbReference type="OMA" id="GSMEPFM"/>
<evidence type="ECO:0000256" key="1">
    <source>
        <dbReference type="ARBA" id="ARBA00004648"/>
    </source>
</evidence>
<comment type="function">
    <text evidence="4">Catalytic component of the signal peptidase complex (SPC) which catalyzes the cleavage of N-terminal signal sequences from nascent proteins as they are translocated into the lumen of the endoplasmic reticulum. Specifically cleaves N-terminal signal peptides that contain a hydrophobic alpha-helix (h-region) shorter than 18-20 amino acids.</text>
</comment>
<gene>
    <name evidence="6" type="ORF">PPRIM_AZ9-3.1.T0690120</name>
</gene>
<dbReference type="PANTHER" id="PTHR10806:SF6">
    <property type="entry name" value="SIGNAL PEPTIDASE COMPLEX CATALYTIC SUBUNIT SEC11"/>
    <property type="match status" value="1"/>
</dbReference>
<dbReference type="NCBIfam" id="TIGR02228">
    <property type="entry name" value="sigpep_I_arch"/>
    <property type="match status" value="1"/>
</dbReference>
<dbReference type="GO" id="GO:0006465">
    <property type="term" value="P:signal peptide processing"/>
    <property type="evidence" value="ECO:0007669"/>
    <property type="project" value="InterPro"/>
</dbReference>
<evidence type="ECO:0000256" key="2">
    <source>
        <dbReference type="ARBA" id="ARBA00019685"/>
    </source>
</evidence>
<dbReference type="CDD" id="cd06530">
    <property type="entry name" value="S26_SPase_I"/>
    <property type="match status" value="1"/>
</dbReference>
<dbReference type="InterPro" id="IPR019533">
    <property type="entry name" value="Peptidase_S26"/>
</dbReference>
<comment type="subcellular location">
    <subcellularLocation>
        <location evidence="1">Endoplasmic reticulum membrane</location>
        <topology evidence="1">Single-pass type II membrane protein</topology>
    </subcellularLocation>
</comment>
<evidence type="ECO:0000256" key="5">
    <source>
        <dbReference type="SAM" id="Phobius"/>
    </source>
</evidence>
<keyword evidence="5" id="KW-1133">Transmembrane helix</keyword>
<sequence length="184" mass="20982">MDVILGYVDEFRHMKFRKIILQIVSLAIVVGSALSIWKSLQVVSFSESPVVVVLSGSMEPAYYRGDILFLTFLNKPFEVGDVIVYKIKDQDIPIVHRVLQIQQKSDDPLDQLILTKGDNNQVDDRALYPRKQMWLERSDIMGKIEGVLPYVGYITILLNDYPSLKFIMIGLMSLFVLTAKDPQS</sequence>
<organism evidence="6 7">
    <name type="scientific">Paramecium primaurelia</name>
    <dbReference type="NCBI Taxonomy" id="5886"/>
    <lineage>
        <taxon>Eukaryota</taxon>
        <taxon>Sar</taxon>
        <taxon>Alveolata</taxon>
        <taxon>Ciliophora</taxon>
        <taxon>Intramacronucleata</taxon>
        <taxon>Oligohymenophorea</taxon>
        <taxon>Peniculida</taxon>
        <taxon>Parameciidae</taxon>
        <taxon>Paramecium</taxon>
    </lineage>
</organism>
<evidence type="ECO:0000313" key="6">
    <source>
        <dbReference type="EMBL" id="CAD8083119.1"/>
    </source>
</evidence>
<proteinExistence type="predicted"/>
<keyword evidence="5" id="KW-0812">Transmembrane</keyword>
<dbReference type="GO" id="GO:0004252">
    <property type="term" value="F:serine-type endopeptidase activity"/>
    <property type="evidence" value="ECO:0007669"/>
    <property type="project" value="InterPro"/>
</dbReference>
<keyword evidence="7" id="KW-1185">Reference proteome</keyword>
<protein>
    <recommendedName>
        <fullName evidence="2">Signal peptidase complex catalytic subunit SEC11</fullName>
    </recommendedName>
    <alternativeName>
        <fullName evidence="3">Signal peptidase complex catalytic subunit sec11</fullName>
    </alternativeName>
</protein>
<dbReference type="AlphaFoldDB" id="A0A8S1MTR7"/>
<feature type="transmembrane region" description="Helical" evidence="5">
    <location>
        <begin position="19"/>
        <end position="37"/>
    </location>
</feature>
<dbReference type="Proteomes" id="UP000688137">
    <property type="component" value="Unassembled WGS sequence"/>
</dbReference>
<evidence type="ECO:0000256" key="4">
    <source>
        <dbReference type="ARBA" id="ARBA00045533"/>
    </source>
</evidence>
<dbReference type="GO" id="GO:0005787">
    <property type="term" value="C:signal peptidase complex"/>
    <property type="evidence" value="ECO:0007669"/>
    <property type="project" value="TreeGrafter"/>
</dbReference>
<evidence type="ECO:0000313" key="7">
    <source>
        <dbReference type="Proteomes" id="UP000688137"/>
    </source>
</evidence>
<reference evidence="6" key="1">
    <citation type="submission" date="2021-01" db="EMBL/GenBank/DDBJ databases">
        <authorList>
            <consortium name="Genoscope - CEA"/>
            <person name="William W."/>
        </authorList>
    </citation>
    <scope>NUCLEOTIDE SEQUENCE</scope>
</reference>
<dbReference type="PANTHER" id="PTHR10806">
    <property type="entry name" value="SIGNAL PEPTIDASE COMPLEX CATALYTIC SUBUNIT SEC11"/>
    <property type="match status" value="1"/>
</dbReference>
<name>A0A8S1MTR7_PARPR</name>
<accession>A0A8S1MTR7</accession>
<dbReference type="EMBL" id="CAJJDM010000072">
    <property type="protein sequence ID" value="CAD8083119.1"/>
    <property type="molecule type" value="Genomic_DNA"/>
</dbReference>
<dbReference type="InterPro" id="IPR001733">
    <property type="entry name" value="Peptidase_S26B"/>
</dbReference>
<comment type="caution">
    <text evidence="6">The sequence shown here is derived from an EMBL/GenBank/DDBJ whole genome shotgun (WGS) entry which is preliminary data.</text>
</comment>
<evidence type="ECO:0000256" key="3">
    <source>
        <dbReference type="ARBA" id="ARBA00021755"/>
    </source>
</evidence>